<evidence type="ECO:0000313" key="25">
    <source>
        <dbReference type="Proteomes" id="UP000002358"/>
    </source>
</evidence>
<dbReference type="Proteomes" id="UP000002358">
    <property type="component" value="Chromosome 2"/>
</dbReference>
<gene>
    <name evidence="24" type="primary">100117866</name>
</gene>
<keyword evidence="8" id="KW-1133">Transmembrane helix</keyword>
<feature type="repeat" description="Solcar" evidence="22">
    <location>
        <begin position="2"/>
        <end position="86"/>
    </location>
</feature>
<keyword evidence="4 22" id="KW-0812">Transmembrane</keyword>
<evidence type="ECO:0000256" key="21">
    <source>
        <dbReference type="ARBA" id="ARBA00080567"/>
    </source>
</evidence>
<comment type="catalytic activity">
    <reaction evidence="16">
        <text>N(omega)-methyl-L-arginine(in) + L-arginine(out) = N(omega)-methyl-L-arginine(out) + L-arginine(in)</text>
        <dbReference type="Rhea" id="RHEA:72803"/>
        <dbReference type="ChEBI" id="CHEBI:32682"/>
        <dbReference type="ChEBI" id="CHEBI:114953"/>
    </reaction>
</comment>
<evidence type="ECO:0000256" key="18">
    <source>
        <dbReference type="ARBA" id="ARBA00076491"/>
    </source>
</evidence>
<dbReference type="KEGG" id="nvi:100117866"/>
<dbReference type="PANTHER" id="PTHR45624:SF61">
    <property type="entry name" value="MITOCHONDRIAL BASIC AMINO ACIDS TRANSPORTER"/>
    <property type="match status" value="1"/>
</dbReference>
<keyword evidence="9" id="KW-0496">Mitochondrion</keyword>
<evidence type="ECO:0000256" key="19">
    <source>
        <dbReference type="ARBA" id="ARBA00078745"/>
    </source>
</evidence>
<dbReference type="GO" id="GO:1990575">
    <property type="term" value="P:mitochondrial L-ornithine transmembrane transport"/>
    <property type="evidence" value="ECO:0007669"/>
    <property type="project" value="TreeGrafter"/>
</dbReference>
<evidence type="ECO:0000256" key="2">
    <source>
        <dbReference type="ARBA" id="ARBA00006375"/>
    </source>
</evidence>
<evidence type="ECO:0000256" key="13">
    <source>
        <dbReference type="ARBA" id="ARBA00050768"/>
    </source>
</evidence>
<comment type="similarity">
    <text evidence="2 23">Belongs to the mitochondrial carrier (TC 2.A.29) family.</text>
</comment>
<evidence type="ECO:0000256" key="3">
    <source>
        <dbReference type="ARBA" id="ARBA00022448"/>
    </source>
</evidence>
<evidence type="ECO:0000256" key="1">
    <source>
        <dbReference type="ARBA" id="ARBA00004448"/>
    </source>
</evidence>
<keyword evidence="5" id="KW-0677">Repeat</keyword>
<comment type="catalytic activity">
    <reaction evidence="14">
        <text>L-homoarginine(in) + L-arginine(out) = L-homoarginine(out) + L-arginine(in)</text>
        <dbReference type="Rhea" id="RHEA:72799"/>
        <dbReference type="ChEBI" id="CHEBI:32682"/>
        <dbReference type="ChEBI" id="CHEBI:143006"/>
    </reaction>
</comment>
<evidence type="ECO:0000256" key="10">
    <source>
        <dbReference type="ARBA" id="ARBA00023136"/>
    </source>
</evidence>
<comment type="catalytic activity">
    <reaction evidence="11">
        <text>L-lysine(out) + L-arginine(in) = L-lysine(in) + L-arginine(out)</text>
        <dbReference type="Rhea" id="RHEA:70827"/>
        <dbReference type="ChEBI" id="CHEBI:32551"/>
        <dbReference type="ChEBI" id="CHEBI:32682"/>
    </reaction>
</comment>
<evidence type="ECO:0000256" key="7">
    <source>
        <dbReference type="ARBA" id="ARBA00022970"/>
    </source>
</evidence>
<protein>
    <recommendedName>
        <fullName evidence="17">Mitochondrial basic amino acids transporter</fullName>
    </recommendedName>
    <alternativeName>
        <fullName evidence="21">Carnitine/acylcarnitine translocase-like</fullName>
    </alternativeName>
    <alternativeName>
        <fullName evidence="20">Mitochondrial carnitine/acylcarnitine carrier protein CACL</fullName>
    </alternativeName>
    <alternativeName>
        <fullName evidence="19">Mitochondrial ornithine transporter 3</fullName>
    </alternativeName>
    <alternativeName>
        <fullName evidence="18">Solute carrier family 25 member 29</fullName>
    </alternativeName>
</protein>
<comment type="subcellular location">
    <subcellularLocation>
        <location evidence="1">Mitochondrion inner membrane</location>
        <topology evidence="1">Multi-pass membrane protein</topology>
    </subcellularLocation>
</comment>
<evidence type="ECO:0000256" key="16">
    <source>
        <dbReference type="ARBA" id="ARBA00052673"/>
    </source>
</evidence>
<comment type="catalytic activity">
    <reaction evidence="15">
        <text>L-ornithine(in) + L-arginine(out) = L-ornithine(out) + L-arginine(in)</text>
        <dbReference type="Rhea" id="RHEA:34991"/>
        <dbReference type="ChEBI" id="CHEBI:32682"/>
        <dbReference type="ChEBI" id="CHEBI:46911"/>
    </reaction>
</comment>
<evidence type="ECO:0000256" key="5">
    <source>
        <dbReference type="ARBA" id="ARBA00022737"/>
    </source>
</evidence>
<dbReference type="Pfam" id="PF00153">
    <property type="entry name" value="Mito_carr"/>
    <property type="match status" value="3"/>
</dbReference>
<dbReference type="EnsemblMetazoa" id="XM_001605837">
    <property type="protein sequence ID" value="XP_001605887"/>
    <property type="gene ID" value="LOC100117866"/>
</dbReference>
<dbReference type="InParanoid" id="A0A7M7GFR6"/>
<dbReference type="GO" id="GO:0005743">
    <property type="term" value="C:mitochondrial inner membrane"/>
    <property type="evidence" value="ECO:0007669"/>
    <property type="project" value="UniProtKB-SubCell"/>
</dbReference>
<name>A0A7M7GFR6_NASVI</name>
<dbReference type="PRINTS" id="PR00926">
    <property type="entry name" value="MITOCARRIER"/>
</dbReference>
<sequence length="383" mass="41827">MALDFLAGCLGGCAGIVVGYPLDTIKVHIQTQDHRNPKYKGTWHCFRTLIKQDSVSGLYRGMSSPMAGVAAINAIVFGVYGQTQKFLNDGLPPNSDHQLGGHFLAGASAGIAQAPVCSPMELAKTRLQLQDHDSAPRNGNQPRFSSPVQCLRHIHRTEGLRGVFSGLGITLMREAPSYGVYFVTYEALTRSEHPISTWHMLLAGGLAGTASWVVSYPLDVVKSRLQADATAKYNGALDCFRKSVRNEGYGCLFRGLNSTIIRAFPTNAATFAVVTWTMRLLGEDQPQKAPATQPKKEEHEVFKPSSRSWNAFDRYGESSCQSLHKIGDATNGYLHQLVSASLVLMPHASATAGNEVAAVAKTASVKQFDEARHFEWAREMVHY</sequence>
<dbReference type="InterPro" id="IPR018108">
    <property type="entry name" value="MCP_transmembrane"/>
</dbReference>
<evidence type="ECO:0000256" key="15">
    <source>
        <dbReference type="ARBA" id="ARBA00051921"/>
    </source>
</evidence>
<evidence type="ECO:0000256" key="6">
    <source>
        <dbReference type="ARBA" id="ARBA00022792"/>
    </source>
</evidence>
<evidence type="ECO:0000256" key="17">
    <source>
        <dbReference type="ARBA" id="ARBA00071763"/>
    </source>
</evidence>
<evidence type="ECO:0000256" key="8">
    <source>
        <dbReference type="ARBA" id="ARBA00022989"/>
    </source>
</evidence>
<dbReference type="PROSITE" id="PS50920">
    <property type="entry name" value="SOLCAR"/>
    <property type="match status" value="3"/>
</dbReference>
<dbReference type="FunFam" id="1.50.40.10:FF:000037">
    <property type="entry name" value="Solute carrier family 25 member 29"/>
    <property type="match status" value="1"/>
</dbReference>
<keyword evidence="7" id="KW-0029">Amino-acid transport</keyword>
<dbReference type="OMA" id="VYRESGW"/>
<feature type="repeat" description="Solcar" evidence="22">
    <location>
        <begin position="195"/>
        <end position="280"/>
    </location>
</feature>
<comment type="catalytic activity">
    <reaction evidence="12">
        <text>L-histidine(out) = L-histidine(in)</text>
        <dbReference type="Rhea" id="RHEA:72807"/>
        <dbReference type="ChEBI" id="CHEBI:57595"/>
    </reaction>
</comment>
<dbReference type="PANTHER" id="PTHR45624">
    <property type="entry name" value="MITOCHONDRIAL BASIC AMINO ACIDS TRANSPORTER-RELATED"/>
    <property type="match status" value="1"/>
</dbReference>
<evidence type="ECO:0000256" key="9">
    <source>
        <dbReference type="ARBA" id="ARBA00023128"/>
    </source>
</evidence>
<organism evidence="24 25">
    <name type="scientific">Nasonia vitripennis</name>
    <name type="common">Parasitic wasp</name>
    <dbReference type="NCBI Taxonomy" id="7425"/>
    <lineage>
        <taxon>Eukaryota</taxon>
        <taxon>Metazoa</taxon>
        <taxon>Ecdysozoa</taxon>
        <taxon>Arthropoda</taxon>
        <taxon>Hexapoda</taxon>
        <taxon>Insecta</taxon>
        <taxon>Pterygota</taxon>
        <taxon>Neoptera</taxon>
        <taxon>Endopterygota</taxon>
        <taxon>Hymenoptera</taxon>
        <taxon>Apocrita</taxon>
        <taxon>Proctotrupomorpha</taxon>
        <taxon>Chalcidoidea</taxon>
        <taxon>Pteromalidae</taxon>
        <taxon>Pteromalinae</taxon>
        <taxon>Nasonia</taxon>
    </lineage>
</organism>
<keyword evidence="25" id="KW-1185">Reference proteome</keyword>
<keyword evidence="10 22" id="KW-0472">Membrane</keyword>
<evidence type="ECO:0000313" key="24">
    <source>
        <dbReference type="EnsemblMetazoa" id="XP_001605887"/>
    </source>
</evidence>
<dbReference type="SUPFAM" id="SSF103506">
    <property type="entry name" value="Mitochondrial carrier"/>
    <property type="match status" value="1"/>
</dbReference>
<dbReference type="FunCoup" id="A0A7M7GFR6">
    <property type="interactions" value="62"/>
</dbReference>
<dbReference type="SMR" id="A0A7M7GFR6"/>
<evidence type="ECO:0000256" key="14">
    <source>
        <dbReference type="ARBA" id="ARBA00051045"/>
    </source>
</evidence>
<reference evidence="24" key="1">
    <citation type="submission" date="2021-01" db="UniProtKB">
        <authorList>
            <consortium name="EnsemblMetazoa"/>
        </authorList>
    </citation>
    <scope>IDENTIFICATION</scope>
</reference>
<evidence type="ECO:0000256" key="12">
    <source>
        <dbReference type="ARBA" id="ARBA00050592"/>
    </source>
</evidence>
<dbReference type="InterPro" id="IPR050567">
    <property type="entry name" value="Mitochondrial_Carrier"/>
</dbReference>
<evidence type="ECO:0000256" key="4">
    <source>
        <dbReference type="ARBA" id="ARBA00022692"/>
    </source>
</evidence>
<keyword evidence="6" id="KW-0999">Mitochondrion inner membrane</keyword>
<accession>A0A7M7GFR6</accession>
<dbReference type="InterPro" id="IPR023395">
    <property type="entry name" value="MCP_dom_sf"/>
</dbReference>
<dbReference type="AlphaFoldDB" id="A0A7M7GFR6"/>
<feature type="repeat" description="Solcar" evidence="22">
    <location>
        <begin position="97"/>
        <end position="191"/>
    </location>
</feature>
<dbReference type="GO" id="GO:0005289">
    <property type="term" value="F:high-affinity L-arginine transmembrane transporter activity"/>
    <property type="evidence" value="ECO:0007669"/>
    <property type="project" value="TreeGrafter"/>
</dbReference>
<evidence type="ECO:0000256" key="20">
    <source>
        <dbReference type="ARBA" id="ARBA00079387"/>
    </source>
</evidence>
<keyword evidence="3 23" id="KW-0813">Transport</keyword>
<evidence type="ECO:0000256" key="11">
    <source>
        <dbReference type="ARBA" id="ARBA00049090"/>
    </source>
</evidence>
<dbReference type="Gene3D" id="1.50.40.10">
    <property type="entry name" value="Mitochondrial carrier domain"/>
    <property type="match status" value="1"/>
</dbReference>
<dbReference type="OrthoDB" id="193856at2759"/>
<evidence type="ECO:0000256" key="23">
    <source>
        <dbReference type="RuleBase" id="RU000488"/>
    </source>
</evidence>
<comment type="catalytic activity">
    <reaction evidence="13">
        <text>L-histidine(out) + L-arginine(in) = L-histidine(in) + L-arginine(out)</text>
        <dbReference type="Rhea" id="RHEA:71063"/>
        <dbReference type="ChEBI" id="CHEBI:32682"/>
        <dbReference type="ChEBI" id="CHEBI:57595"/>
    </reaction>
</comment>
<proteinExistence type="inferred from homology"/>
<dbReference type="InterPro" id="IPR002067">
    <property type="entry name" value="MCP"/>
</dbReference>
<evidence type="ECO:0000256" key="22">
    <source>
        <dbReference type="PROSITE-ProRule" id="PRU00282"/>
    </source>
</evidence>